<dbReference type="HAMAP" id="MF_01394">
    <property type="entry name" value="NDH1_NuoA"/>
    <property type="match status" value="1"/>
</dbReference>
<dbReference type="GO" id="GO:0031966">
    <property type="term" value="C:mitochondrial membrane"/>
    <property type="evidence" value="ECO:0007669"/>
    <property type="project" value="UniProtKB-SubCell"/>
</dbReference>
<keyword evidence="5 12" id="KW-0812">Transmembrane</keyword>
<feature type="transmembrane region" description="Helical" evidence="12">
    <location>
        <begin position="118"/>
        <end position="138"/>
    </location>
</feature>
<comment type="catalytic activity">
    <reaction evidence="11 12">
        <text>a ubiquinone + NADH + 5 H(+)(in) = a ubiquinol + NAD(+) + 4 H(+)(out)</text>
        <dbReference type="Rhea" id="RHEA:29091"/>
        <dbReference type="Rhea" id="RHEA-COMP:9565"/>
        <dbReference type="Rhea" id="RHEA-COMP:9566"/>
        <dbReference type="ChEBI" id="CHEBI:15378"/>
        <dbReference type="ChEBI" id="CHEBI:16389"/>
        <dbReference type="ChEBI" id="CHEBI:17976"/>
        <dbReference type="ChEBI" id="CHEBI:57540"/>
        <dbReference type="ChEBI" id="CHEBI:57945"/>
        <dbReference type="EC" id="7.1.1.2"/>
    </reaction>
</comment>
<evidence type="ECO:0000256" key="10">
    <source>
        <dbReference type="ARBA" id="ARBA00023136"/>
    </source>
</evidence>
<dbReference type="EC" id="7.1.1.2" evidence="12"/>
<dbReference type="GeneID" id="67132365"/>
<keyword evidence="9 12" id="KW-0830">Ubiquinone</keyword>
<comment type="subcellular location">
    <subcellularLocation>
        <location evidence="1">Membrane</location>
        <topology evidence="1">Multi-pass membrane protein</topology>
    </subcellularLocation>
    <subcellularLocation>
        <location evidence="12">Mitochondrion membrane</location>
        <topology evidence="12">Multi-pass membrane protein</topology>
    </subcellularLocation>
</comment>
<dbReference type="GO" id="GO:0008137">
    <property type="term" value="F:NADH dehydrogenase (ubiquinone) activity"/>
    <property type="evidence" value="ECO:0007669"/>
    <property type="project" value="UniProtKB-UniRule"/>
</dbReference>
<dbReference type="EMBL" id="MW023083">
    <property type="protein sequence ID" value="QQJ94636.1"/>
    <property type="molecule type" value="Genomic_DNA"/>
</dbReference>
<accession>A0A7T6UZM9</accession>
<evidence type="ECO:0000256" key="2">
    <source>
        <dbReference type="ARBA" id="ARBA00008472"/>
    </source>
</evidence>
<evidence type="ECO:0000256" key="4">
    <source>
        <dbReference type="ARBA" id="ARBA00022448"/>
    </source>
</evidence>
<evidence type="ECO:0000313" key="13">
    <source>
        <dbReference type="EMBL" id="QQJ94636.1"/>
    </source>
</evidence>
<dbReference type="AlphaFoldDB" id="A0A7T6UZM9"/>
<name>A0A7T6UZM9_LITUN</name>
<evidence type="ECO:0000256" key="9">
    <source>
        <dbReference type="ARBA" id="ARBA00023075"/>
    </source>
</evidence>
<comment type="similarity">
    <text evidence="2 12">Belongs to the complex I subunit 3 family.</text>
</comment>
<dbReference type="PANTHER" id="PTHR11058">
    <property type="entry name" value="NADH-UBIQUINONE OXIDOREDUCTASE CHAIN 3"/>
    <property type="match status" value="1"/>
</dbReference>
<keyword evidence="8 12" id="KW-0520">NAD</keyword>
<evidence type="ECO:0000256" key="7">
    <source>
        <dbReference type="ARBA" id="ARBA00022989"/>
    </source>
</evidence>
<keyword evidence="12 13" id="KW-0496">Mitochondrion</keyword>
<dbReference type="FunFam" id="1.20.58.1610:FF:000004">
    <property type="entry name" value="NADH-quinone oxidoreductase subunit A"/>
    <property type="match status" value="1"/>
</dbReference>
<evidence type="ECO:0000256" key="5">
    <source>
        <dbReference type="ARBA" id="ARBA00022692"/>
    </source>
</evidence>
<comment type="caution">
    <text evidence="12">Lacks conserved residue(s) required for the propagation of feature annotation.</text>
</comment>
<proteinExistence type="inferred from homology"/>
<feature type="transmembrane region" description="Helical" evidence="12">
    <location>
        <begin position="63"/>
        <end position="88"/>
    </location>
</feature>
<dbReference type="InterPro" id="IPR000440">
    <property type="entry name" value="NADH_UbQ/plastoQ_OxRdtase_su3"/>
</dbReference>
<dbReference type="Pfam" id="PF00507">
    <property type="entry name" value="Oxidored_q4"/>
    <property type="match status" value="1"/>
</dbReference>
<evidence type="ECO:0000256" key="12">
    <source>
        <dbReference type="RuleBase" id="RU003640"/>
    </source>
</evidence>
<dbReference type="Gene3D" id="1.20.58.1610">
    <property type="entry name" value="NADH:ubiquinone/plastoquinone oxidoreductase, chain 3"/>
    <property type="match status" value="1"/>
</dbReference>
<evidence type="ECO:0000256" key="8">
    <source>
        <dbReference type="ARBA" id="ARBA00023027"/>
    </source>
</evidence>
<dbReference type="InterPro" id="IPR038430">
    <property type="entry name" value="NDAH_ubi_oxred_su3_sf"/>
</dbReference>
<organism evidence="13">
    <name type="scientific">Lithodesmium undulatum</name>
    <name type="common">Marine centric diatom</name>
    <dbReference type="NCBI Taxonomy" id="59812"/>
    <lineage>
        <taxon>Eukaryota</taxon>
        <taxon>Sar</taxon>
        <taxon>Stramenopiles</taxon>
        <taxon>Ochrophyta</taxon>
        <taxon>Bacillariophyta</taxon>
        <taxon>Mediophyceae</taxon>
        <taxon>Lithodesmiophycidae</taxon>
        <taxon>Lithodesmiales</taxon>
        <taxon>Lithodesmiaceae</taxon>
        <taxon>Lithodesmium</taxon>
    </lineage>
</organism>
<dbReference type="PANTHER" id="PTHR11058:SF9">
    <property type="entry name" value="NADH-UBIQUINONE OXIDOREDUCTASE CHAIN 3"/>
    <property type="match status" value="1"/>
</dbReference>
<keyword evidence="4 12" id="KW-0813">Transport</keyword>
<protein>
    <recommendedName>
        <fullName evidence="3 12">NADH-ubiquinone oxidoreductase chain 3</fullName>
        <ecNumber evidence="12">7.1.1.2</ecNumber>
    </recommendedName>
</protein>
<dbReference type="InterPro" id="IPR023043">
    <property type="entry name" value="NAD(P)H_OxRDtase_bac/plastid"/>
</dbReference>
<keyword evidence="7 12" id="KW-1133">Transmembrane helix</keyword>
<feature type="transmembrane region" description="Helical" evidence="12">
    <location>
        <begin position="150"/>
        <end position="170"/>
    </location>
</feature>
<feature type="transmembrane region" description="Helical" evidence="12">
    <location>
        <begin position="5"/>
        <end position="21"/>
    </location>
</feature>
<sequence>MEILLIIESLVYFFFQVYFWYRNNPFLLNKLNIFQKMILNNICLETNKAFFLNINFSLFYNEYIIVLIFLLIGILLSLIIIGLSYFLVVQNPETEKLSSYECGFEPYEDARHKFDVKFYLVAILFIIFDIETMFLLPWCVSLSNLDLLGFWSMIDFIIELGVGFIYIWYIGALDWD</sequence>
<comment type="function">
    <text evidence="12">Core subunit of the mitochondrial membrane respiratory chain NADH dehydrogenase (Complex I) which catalyzes electron transfer from NADH through the respiratory chain, using ubiquinone as an electron acceptor. Essential for the catalytic activity of complex I.</text>
</comment>
<reference evidence="13" key="1">
    <citation type="journal article" date="2021" name="J. Appl. Phycol.">
        <title>Mitochondrial genome of the harmful algal bloom species Odontella regia (Mediophyceae, Bacillariophyta).</title>
        <authorList>
            <person name="Wang Y."/>
            <person name="Chen Y."/>
            <person name="Wang J."/>
            <person name="Liu F."/>
            <person name="Chen N."/>
        </authorList>
    </citation>
    <scope>NUCLEOTIDE SEQUENCE</scope>
</reference>
<keyword evidence="6 12" id="KW-1278">Translocase</keyword>
<gene>
    <name evidence="13" type="primary">nad3</name>
</gene>
<dbReference type="GO" id="GO:0016651">
    <property type="term" value="F:oxidoreductase activity, acting on NAD(P)H"/>
    <property type="evidence" value="ECO:0007669"/>
    <property type="project" value="InterPro"/>
</dbReference>
<keyword evidence="12" id="KW-0679">Respiratory chain</keyword>
<keyword evidence="10 12" id="KW-0472">Membrane</keyword>
<keyword evidence="12" id="KW-0249">Electron transport</keyword>
<geneLocation type="mitochondrion" evidence="13"/>
<evidence type="ECO:0000256" key="3">
    <source>
        <dbReference type="ARBA" id="ARBA00021007"/>
    </source>
</evidence>
<dbReference type="RefSeq" id="YP_010139028.1">
    <property type="nucleotide sequence ID" value="NC_056903.1"/>
</dbReference>
<evidence type="ECO:0000256" key="6">
    <source>
        <dbReference type="ARBA" id="ARBA00022967"/>
    </source>
</evidence>
<dbReference type="GO" id="GO:0030964">
    <property type="term" value="C:NADH dehydrogenase complex"/>
    <property type="evidence" value="ECO:0007669"/>
    <property type="project" value="TreeGrafter"/>
</dbReference>
<evidence type="ECO:0000256" key="11">
    <source>
        <dbReference type="ARBA" id="ARBA00049551"/>
    </source>
</evidence>
<evidence type="ECO:0000256" key="1">
    <source>
        <dbReference type="ARBA" id="ARBA00004141"/>
    </source>
</evidence>